<comment type="catalytic activity">
    <reaction evidence="16 17">
        <text>UDP-N-acetyl-alpha-D-muramate + NADP(+) = UDP-N-acetyl-3-O-(1-carboxyvinyl)-alpha-D-glucosamine + NADPH + H(+)</text>
        <dbReference type="Rhea" id="RHEA:12248"/>
        <dbReference type="ChEBI" id="CHEBI:15378"/>
        <dbReference type="ChEBI" id="CHEBI:57783"/>
        <dbReference type="ChEBI" id="CHEBI:58349"/>
        <dbReference type="ChEBI" id="CHEBI:68483"/>
        <dbReference type="ChEBI" id="CHEBI:70757"/>
        <dbReference type="EC" id="1.3.1.98"/>
    </reaction>
</comment>
<feature type="active site" description="Proton donor" evidence="17">
    <location>
        <position position="250"/>
    </location>
</feature>
<dbReference type="PANTHER" id="PTHR21071:SF4">
    <property type="entry name" value="UDP-N-ACETYLENOLPYRUVOYLGLUCOSAMINE REDUCTASE"/>
    <property type="match status" value="1"/>
</dbReference>
<protein>
    <recommendedName>
        <fullName evidence="17">UDP-N-acetylenolpyruvoylglucosamine reductase</fullName>
        <ecNumber evidence="17">1.3.1.98</ecNumber>
    </recommendedName>
    <alternativeName>
        <fullName evidence="17">UDP-N-acetylmuramate dehydrogenase</fullName>
    </alternativeName>
</protein>
<evidence type="ECO:0000256" key="1">
    <source>
        <dbReference type="ARBA" id="ARBA00001974"/>
    </source>
</evidence>
<dbReference type="HAMAP" id="MF_00037">
    <property type="entry name" value="MurB"/>
    <property type="match status" value="1"/>
</dbReference>
<dbReference type="PANTHER" id="PTHR21071">
    <property type="entry name" value="UDP-N-ACETYLENOLPYRUVOYLGLUCOSAMINE REDUCTASE"/>
    <property type="match status" value="1"/>
</dbReference>
<evidence type="ECO:0000256" key="6">
    <source>
        <dbReference type="ARBA" id="ARBA00022490"/>
    </source>
</evidence>
<evidence type="ECO:0000256" key="11">
    <source>
        <dbReference type="ARBA" id="ARBA00022960"/>
    </source>
</evidence>
<comment type="subcellular location">
    <subcellularLocation>
        <location evidence="3 17">Cytoplasm</location>
    </subcellularLocation>
</comment>
<dbReference type="GO" id="GO:0071555">
    <property type="term" value="P:cell wall organization"/>
    <property type="evidence" value="ECO:0007669"/>
    <property type="project" value="UniProtKB-KW"/>
</dbReference>
<evidence type="ECO:0000256" key="5">
    <source>
        <dbReference type="ARBA" id="ARBA00010485"/>
    </source>
</evidence>
<keyword evidence="8 17" id="KW-0285">Flavoprotein</keyword>
<evidence type="ECO:0000313" key="19">
    <source>
        <dbReference type="EMBL" id="PJJ78420.1"/>
    </source>
</evidence>
<evidence type="ECO:0000256" key="16">
    <source>
        <dbReference type="ARBA" id="ARBA00048914"/>
    </source>
</evidence>
<dbReference type="Gene3D" id="3.90.78.10">
    <property type="entry name" value="UDP-N-acetylenolpyruvoylglucosamine reductase, C-terminal domain"/>
    <property type="match status" value="1"/>
</dbReference>
<dbReference type="InterPro" id="IPR036635">
    <property type="entry name" value="MurB_C_sf"/>
</dbReference>
<evidence type="ECO:0000259" key="18">
    <source>
        <dbReference type="PROSITE" id="PS51387"/>
    </source>
</evidence>
<dbReference type="InterPro" id="IPR016167">
    <property type="entry name" value="FAD-bd_PCMH_sub1"/>
</dbReference>
<dbReference type="GO" id="GO:0008360">
    <property type="term" value="P:regulation of cell shape"/>
    <property type="evidence" value="ECO:0007669"/>
    <property type="project" value="UniProtKB-KW"/>
</dbReference>
<dbReference type="AlphaFoldDB" id="A0A2M9D2K4"/>
<evidence type="ECO:0000256" key="10">
    <source>
        <dbReference type="ARBA" id="ARBA00022857"/>
    </source>
</evidence>
<evidence type="ECO:0000313" key="20">
    <source>
        <dbReference type="Proteomes" id="UP000231742"/>
    </source>
</evidence>
<dbReference type="Gene3D" id="3.30.43.10">
    <property type="entry name" value="Uridine Diphospho-n-acetylenolpyruvylglucosamine Reductase, domain 2"/>
    <property type="match status" value="1"/>
</dbReference>
<keyword evidence="11 17" id="KW-0133">Cell shape</keyword>
<evidence type="ECO:0000256" key="8">
    <source>
        <dbReference type="ARBA" id="ARBA00022630"/>
    </source>
</evidence>
<comment type="pathway">
    <text evidence="4 17">Cell wall biogenesis; peptidoglycan biosynthesis.</text>
</comment>
<dbReference type="GO" id="GO:0071949">
    <property type="term" value="F:FAD binding"/>
    <property type="evidence" value="ECO:0007669"/>
    <property type="project" value="InterPro"/>
</dbReference>
<dbReference type="SUPFAM" id="SSF56194">
    <property type="entry name" value="Uridine diphospho-N-Acetylenolpyruvylglucosamine reductase, MurB, C-terminal domain"/>
    <property type="match status" value="1"/>
</dbReference>
<evidence type="ECO:0000256" key="2">
    <source>
        <dbReference type="ARBA" id="ARBA00003921"/>
    </source>
</evidence>
<sequence>MTDTAPSESTAPQHDALLADLTTIRVGGPAHTLLRPATEQELIVTMRDVWQRGDEWLLIGGGSNMVISDEGFDGTVIHIATRGIQLVSQTDTTLSLRVQAGESWDGLVAKLVSRGWAGLEALSGIPGSVGAAPIQNIGAYGQEVASVLDGIDFLDYDNSEFVHLTTAELELGYRNSVIKEGRAGVVLAVYFTLTASPESTVQYQQLATALGVNIGDGVPVQQVRDTVLALRASKAMVLDPNEPDSASCGSFFTNPIVPEHIARALPADAPRWVVDDEPVADVVVPLGETPAPPPPPKPRLVKLSAAWLIENSGVNKGFRLPGSRAAVSTKHSLAIVNRTGADAAEIAELARYIGACVLSRYGIHLQPEPVAVGVELA</sequence>
<feature type="active site" evidence="17">
    <location>
        <position position="174"/>
    </location>
</feature>
<keyword evidence="6 17" id="KW-0963">Cytoplasm</keyword>
<dbReference type="GO" id="GO:0051301">
    <property type="term" value="P:cell division"/>
    <property type="evidence" value="ECO:0007669"/>
    <property type="project" value="UniProtKB-KW"/>
</dbReference>
<keyword evidence="14 17" id="KW-0131">Cell cycle</keyword>
<feature type="active site" evidence="17">
    <location>
        <position position="368"/>
    </location>
</feature>
<proteinExistence type="inferred from homology"/>
<dbReference type="EMBL" id="PGFH01000002">
    <property type="protein sequence ID" value="PJJ78420.1"/>
    <property type="molecule type" value="Genomic_DNA"/>
</dbReference>
<dbReference type="UniPathway" id="UPA00219"/>
<dbReference type="NCBIfam" id="NF010478">
    <property type="entry name" value="PRK13903.1"/>
    <property type="match status" value="1"/>
</dbReference>
<dbReference type="GO" id="GO:0008762">
    <property type="term" value="F:UDP-N-acetylmuramate dehydrogenase activity"/>
    <property type="evidence" value="ECO:0007669"/>
    <property type="project" value="UniProtKB-UniRule"/>
</dbReference>
<comment type="function">
    <text evidence="2 17">Cell wall formation.</text>
</comment>
<keyword evidence="7 17" id="KW-0132">Cell division</keyword>
<evidence type="ECO:0000256" key="17">
    <source>
        <dbReference type="HAMAP-Rule" id="MF_00037"/>
    </source>
</evidence>
<dbReference type="PROSITE" id="PS51387">
    <property type="entry name" value="FAD_PCMH"/>
    <property type="match status" value="1"/>
</dbReference>
<evidence type="ECO:0000256" key="14">
    <source>
        <dbReference type="ARBA" id="ARBA00023306"/>
    </source>
</evidence>
<dbReference type="Gene3D" id="3.30.465.10">
    <property type="match status" value="1"/>
</dbReference>
<evidence type="ECO:0000256" key="12">
    <source>
        <dbReference type="ARBA" id="ARBA00022984"/>
    </source>
</evidence>
<keyword evidence="20" id="KW-1185">Reference proteome</keyword>
<dbReference type="Pfam" id="PF01565">
    <property type="entry name" value="FAD_binding_4"/>
    <property type="match status" value="1"/>
</dbReference>
<evidence type="ECO:0000256" key="4">
    <source>
        <dbReference type="ARBA" id="ARBA00004752"/>
    </source>
</evidence>
<dbReference type="GO" id="GO:0009252">
    <property type="term" value="P:peptidoglycan biosynthetic process"/>
    <property type="evidence" value="ECO:0007669"/>
    <property type="project" value="UniProtKB-UniRule"/>
</dbReference>
<evidence type="ECO:0000256" key="13">
    <source>
        <dbReference type="ARBA" id="ARBA00023002"/>
    </source>
</evidence>
<keyword evidence="10 17" id="KW-0521">NADP</keyword>
<dbReference type="InterPro" id="IPR016166">
    <property type="entry name" value="FAD-bd_PCMH"/>
</dbReference>
<dbReference type="RefSeq" id="WP_100389464.1">
    <property type="nucleotide sequence ID" value="NZ_BMZU01000002.1"/>
</dbReference>
<evidence type="ECO:0000256" key="7">
    <source>
        <dbReference type="ARBA" id="ARBA00022618"/>
    </source>
</evidence>
<accession>A0A2M9D2K4</accession>
<comment type="caution">
    <text evidence="19">The sequence shown here is derived from an EMBL/GenBank/DDBJ whole genome shotgun (WGS) entry which is preliminary data.</text>
</comment>
<organism evidence="19 20">
    <name type="scientific">Salinibacterium amurskyense</name>
    <dbReference type="NCBI Taxonomy" id="205941"/>
    <lineage>
        <taxon>Bacteria</taxon>
        <taxon>Bacillati</taxon>
        <taxon>Actinomycetota</taxon>
        <taxon>Actinomycetes</taxon>
        <taxon>Micrococcales</taxon>
        <taxon>Microbacteriaceae</taxon>
        <taxon>Salinibacterium</taxon>
    </lineage>
</organism>
<keyword evidence="12 17" id="KW-0573">Peptidoglycan synthesis</keyword>
<name>A0A2M9D2K4_9MICO</name>
<dbReference type="SUPFAM" id="SSF56176">
    <property type="entry name" value="FAD-binding/transporter-associated domain-like"/>
    <property type="match status" value="1"/>
</dbReference>
<comment type="similarity">
    <text evidence="5 17">Belongs to the MurB family.</text>
</comment>
<dbReference type="Pfam" id="PF02873">
    <property type="entry name" value="MurB_C"/>
    <property type="match status" value="1"/>
</dbReference>
<dbReference type="EC" id="1.3.1.98" evidence="17"/>
<dbReference type="InterPro" id="IPR011601">
    <property type="entry name" value="MurB_C"/>
</dbReference>
<feature type="domain" description="FAD-binding PCMH-type" evidence="18">
    <location>
        <begin position="26"/>
        <end position="196"/>
    </location>
</feature>
<keyword evidence="9 17" id="KW-0274">FAD</keyword>
<keyword evidence="15 17" id="KW-0961">Cell wall biogenesis/degradation</keyword>
<dbReference type="NCBIfam" id="TIGR00179">
    <property type="entry name" value="murB"/>
    <property type="match status" value="1"/>
</dbReference>
<keyword evidence="13 17" id="KW-0560">Oxidoreductase</keyword>
<evidence type="ECO:0000256" key="3">
    <source>
        <dbReference type="ARBA" id="ARBA00004496"/>
    </source>
</evidence>
<reference evidence="19 20" key="1">
    <citation type="submission" date="2017-11" db="EMBL/GenBank/DDBJ databases">
        <title>Genomic Encyclopedia of Archaeal and Bacterial Type Strains, Phase II (KMG-II): From Individual Species to Whole Genera.</title>
        <authorList>
            <person name="Goeker M."/>
        </authorList>
    </citation>
    <scope>NUCLEOTIDE SEQUENCE [LARGE SCALE GENOMIC DNA]</scope>
    <source>
        <strain evidence="19 20">DSM 16400</strain>
    </source>
</reference>
<dbReference type="InterPro" id="IPR006094">
    <property type="entry name" value="Oxid_FAD_bind_N"/>
</dbReference>
<dbReference type="OrthoDB" id="9804753at2"/>
<dbReference type="GO" id="GO:0005829">
    <property type="term" value="C:cytosol"/>
    <property type="evidence" value="ECO:0007669"/>
    <property type="project" value="TreeGrafter"/>
</dbReference>
<evidence type="ECO:0000256" key="15">
    <source>
        <dbReference type="ARBA" id="ARBA00023316"/>
    </source>
</evidence>
<evidence type="ECO:0000256" key="9">
    <source>
        <dbReference type="ARBA" id="ARBA00022827"/>
    </source>
</evidence>
<dbReference type="InterPro" id="IPR036318">
    <property type="entry name" value="FAD-bd_PCMH-like_sf"/>
</dbReference>
<dbReference type="InterPro" id="IPR003170">
    <property type="entry name" value="MurB"/>
</dbReference>
<dbReference type="InterPro" id="IPR016169">
    <property type="entry name" value="FAD-bd_PCMH_sub2"/>
</dbReference>
<dbReference type="Proteomes" id="UP000231742">
    <property type="component" value="Unassembled WGS sequence"/>
</dbReference>
<comment type="cofactor">
    <cofactor evidence="1 17">
        <name>FAD</name>
        <dbReference type="ChEBI" id="CHEBI:57692"/>
    </cofactor>
</comment>
<gene>
    <name evidence="17" type="primary">murB</name>
    <name evidence="19" type="ORF">CLV85_1990</name>
</gene>